<evidence type="ECO:0000313" key="3">
    <source>
        <dbReference type="Proteomes" id="UP001529510"/>
    </source>
</evidence>
<accession>A0ABD0P3C3</accession>
<feature type="non-terminal residue" evidence="2">
    <location>
        <position position="82"/>
    </location>
</feature>
<name>A0ABD0P3C3_CIRMR</name>
<feature type="region of interest" description="Disordered" evidence="1">
    <location>
        <begin position="62"/>
        <end position="82"/>
    </location>
</feature>
<gene>
    <name evidence="2" type="ORF">M9458_036830</name>
</gene>
<organism evidence="2 3">
    <name type="scientific">Cirrhinus mrigala</name>
    <name type="common">Mrigala</name>
    <dbReference type="NCBI Taxonomy" id="683832"/>
    <lineage>
        <taxon>Eukaryota</taxon>
        <taxon>Metazoa</taxon>
        <taxon>Chordata</taxon>
        <taxon>Craniata</taxon>
        <taxon>Vertebrata</taxon>
        <taxon>Euteleostomi</taxon>
        <taxon>Actinopterygii</taxon>
        <taxon>Neopterygii</taxon>
        <taxon>Teleostei</taxon>
        <taxon>Ostariophysi</taxon>
        <taxon>Cypriniformes</taxon>
        <taxon>Cyprinidae</taxon>
        <taxon>Labeoninae</taxon>
        <taxon>Labeonini</taxon>
        <taxon>Cirrhinus</taxon>
    </lineage>
</organism>
<protein>
    <submittedName>
        <fullName evidence="2">Uncharacterized protein</fullName>
    </submittedName>
</protein>
<feature type="non-terminal residue" evidence="2">
    <location>
        <position position="1"/>
    </location>
</feature>
<dbReference type="EMBL" id="JAMKFB020000018">
    <property type="protein sequence ID" value="KAL0168608.1"/>
    <property type="molecule type" value="Genomic_DNA"/>
</dbReference>
<dbReference type="AlphaFoldDB" id="A0ABD0P3C3"/>
<feature type="compositionally biased region" description="Polar residues" evidence="1">
    <location>
        <begin position="62"/>
        <end position="76"/>
    </location>
</feature>
<proteinExistence type="predicted"/>
<evidence type="ECO:0000256" key="1">
    <source>
        <dbReference type="SAM" id="MobiDB-lite"/>
    </source>
</evidence>
<keyword evidence="3" id="KW-1185">Reference proteome</keyword>
<reference evidence="2 3" key="1">
    <citation type="submission" date="2024-05" db="EMBL/GenBank/DDBJ databases">
        <title>Genome sequencing and assembly of Indian major carp, Cirrhinus mrigala (Hamilton, 1822).</title>
        <authorList>
            <person name="Mohindra V."/>
            <person name="Chowdhury L.M."/>
            <person name="Lal K."/>
            <person name="Jena J.K."/>
        </authorList>
    </citation>
    <scope>NUCLEOTIDE SEQUENCE [LARGE SCALE GENOMIC DNA]</scope>
    <source>
        <strain evidence="2">CM1030</strain>
        <tissue evidence="2">Blood</tissue>
    </source>
</reference>
<evidence type="ECO:0000313" key="2">
    <source>
        <dbReference type="EMBL" id="KAL0168608.1"/>
    </source>
</evidence>
<sequence>AGLWDDAPDGRDTCGLPSFWELIVAEKVNAPHQALAALHTMVDLQVYQDDLLKDLGTGGSITMPSHGSVASHNQANGPCHQP</sequence>
<comment type="caution">
    <text evidence="2">The sequence shown here is derived from an EMBL/GenBank/DDBJ whole genome shotgun (WGS) entry which is preliminary data.</text>
</comment>
<dbReference type="Proteomes" id="UP001529510">
    <property type="component" value="Unassembled WGS sequence"/>
</dbReference>